<dbReference type="InterPro" id="IPR007110">
    <property type="entry name" value="Ig-like_dom"/>
</dbReference>
<reference evidence="7" key="1">
    <citation type="submission" date="2025-08" db="UniProtKB">
        <authorList>
            <consortium name="RefSeq"/>
        </authorList>
    </citation>
    <scope>IDENTIFICATION</scope>
    <source>
        <tissue evidence="7">Muscle</tissue>
    </source>
</reference>
<dbReference type="InterPro" id="IPR015631">
    <property type="entry name" value="CD2/SLAM_rcpt"/>
</dbReference>
<evidence type="ECO:0000256" key="4">
    <source>
        <dbReference type="ARBA" id="ARBA00023180"/>
    </source>
</evidence>
<feature type="domain" description="Ig-like" evidence="6">
    <location>
        <begin position="307"/>
        <end position="373"/>
    </location>
</feature>
<dbReference type="PANTHER" id="PTHR12080">
    <property type="entry name" value="SIGNALING LYMPHOCYTIC ACTIVATION MOLECULE"/>
    <property type="match status" value="1"/>
</dbReference>
<sequence>MSCQYSLVFLFLFGFTTALTVAEICKTDLLEGTSCTIKLPTKNTDKSNEIKWAHLSSDALIHRKNGKIKKPIPGLTMEEDGSLKFESVSLKNTGKYTYTVYNAEGTQIDAGEKEITVYAKAPKPTLTINYKDGISTLTCHFRERPDLTVSWYKEDIIIQNENNPELLLTSAQVQENKTYSCSVSNPVSKEQSNSITVSFLKTCRQELLEGASCTIQLPTRNKEKPSEIRWIHLSSGDFIQWKNGMIRTSTTDLTMEEDGSLIFESVSLKNTGKYRYFVFNAEGTQIDAGEKEINIYAKAPKPTLTFQVVTMLSCDVGKRTDLTVSWYVDGKIIQNEKNPVLLLTSVQVQQNKPYTCTASNPVSSRESDGMTLPHETAITEF</sequence>
<evidence type="ECO:0000256" key="3">
    <source>
        <dbReference type="ARBA" id="ARBA00023136"/>
    </source>
</evidence>
<comment type="subcellular location">
    <subcellularLocation>
        <location evidence="1">Membrane</location>
    </subcellularLocation>
</comment>
<dbReference type="PROSITE" id="PS50835">
    <property type="entry name" value="IG_LIKE"/>
    <property type="match status" value="2"/>
</dbReference>
<feature type="domain" description="Ig-like" evidence="6">
    <location>
        <begin position="122"/>
        <end position="198"/>
    </location>
</feature>
<dbReference type="Proteomes" id="UP001155660">
    <property type="component" value="Chromosome B1"/>
</dbReference>
<proteinExistence type="predicted"/>
<evidence type="ECO:0000256" key="2">
    <source>
        <dbReference type="ARBA" id="ARBA00022729"/>
    </source>
</evidence>
<evidence type="ECO:0000259" key="6">
    <source>
        <dbReference type="PROSITE" id="PS50835"/>
    </source>
</evidence>
<protein>
    <submittedName>
        <fullName evidence="7">Carcinoembryonic antigen-related cell adhesion molecule 5-like</fullName>
    </submittedName>
</protein>
<evidence type="ECO:0000256" key="1">
    <source>
        <dbReference type="ARBA" id="ARBA00004370"/>
    </source>
</evidence>
<feature type="chain" id="PRO_5040433879" evidence="5">
    <location>
        <begin position="19"/>
        <end position="381"/>
    </location>
</feature>
<dbReference type="GO" id="GO:0016020">
    <property type="term" value="C:membrane"/>
    <property type="evidence" value="ECO:0007669"/>
    <property type="project" value="UniProtKB-SubCell"/>
</dbReference>
<dbReference type="PANTHER" id="PTHR12080:SF55">
    <property type="entry name" value="LYMPHOCYTE FUNCTION-ASSOCIATED ANTIGEN 3"/>
    <property type="match status" value="1"/>
</dbReference>
<keyword evidence="2 5" id="KW-0732">Signal</keyword>
<feature type="signal peptide" evidence="5">
    <location>
        <begin position="1"/>
        <end position="18"/>
    </location>
</feature>
<dbReference type="GeneID" id="122134470"/>
<dbReference type="InterPro" id="IPR003598">
    <property type="entry name" value="Ig_sub2"/>
</dbReference>
<keyword evidence="3" id="KW-0472">Membrane</keyword>
<gene>
    <name evidence="7" type="primary">LOC122134470</name>
</gene>
<dbReference type="SMART" id="SM00408">
    <property type="entry name" value="IGc2"/>
    <property type="match status" value="2"/>
</dbReference>
<dbReference type="OrthoDB" id="8963224at2759"/>
<dbReference type="KEGG" id="ccar:122134470"/>
<name>A0A9Q9VXI1_CYPCA</name>
<accession>A0A9Q9VXI1</accession>
<dbReference type="CDD" id="cd00096">
    <property type="entry name" value="Ig"/>
    <property type="match status" value="2"/>
</dbReference>
<evidence type="ECO:0000256" key="5">
    <source>
        <dbReference type="SAM" id="SignalP"/>
    </source>
</evidence>
<organism evidence="7">
    <name type="scientific">Cyprinus carpio</name>
    <name type="common">Common carp</name>
    <dbReference type="NCBI Taxonomy" id="7962"/>
    <lineage>
        <taxon>Eukaryota</taxon>
        <taxon>Metazoa</taxon>
        <taxon>Chordata</taxon>
        <taxon>Craniata</taxon>
        <taxon>Vertebrata</taxon>
        <taxon>Euteleostomi</taxon>
        <taxon>Actinopterygii</taxon>
        <taxon>Neopterygii</taxon>
        <taxon>Teleostei</taxon>
        <taxon>Ostariophysi</taxon>
        <taxon>Cypriniformes</taxon>
        <taxon>Cyprinidae</taxon>
        <taxon>Cyprininae</taxon>
        <taxon>Cyprinus</taxon>
    </lineage>
</organism>
<dbReference type="RefSeq" id="XP_042573017.1">
    <property type="nucleotide sequence ID" value="XM_042717083.1"/>
</dbReference>
<dbReference type="AlphaFoldDB" id="A0A9Q9VXI1"/>
<keyword evidence="4" id="KW-0325">Glycoprotein</keyword>
<dbReference type="Pfam" id="PF13895">
    <property type="entry name" value="Ig_2"/>
    <property type="match status" value="2"/>
</dbReference>
<evidence type="ECO:0000313" key="7">
    <source>
        <dbReference type="RefSeq" id="XP_042573017.1"/>
    </source>
</evidence>